<organism evidence="2 3">
    <name type="scientific">Paenibacillus aquistagni</name>
    <dbReference type="NCBI Taxonomy" id="1852522"/>
    <lineage>
        <taxon>Bacteria</taxon>
        <taxon>Bacillati</taxon>
        <taxon>Bacillota</taxon>
        <taxon>Bacilli</taxon>
        <taxon>Bacillales</taxon>
        <taxon>Paenibacillaceae</taxon>
        <taxon>Paenibacillus</taxon>
    </lineage>
</organism>
<name>A0A1X7LW51_9BACL</name>
<dbReference type="Proteomes" id="UP000193834">
    <property type="component" value="Unassembled WGS sequence"/>
</dbReference>
<proteinExistence type="predicted"/>
<dbReference type="RefSeq" id="WP_244903531.1">
    <property type="nucleotide sequence ID" value="NZ_FXAZ01000008.1"/>
</dbReference>
<feature type="domain" description="ATPase BadF/BadG/BcrA/BcrD type" evidence="1">
    <location>
        <begin position="12"/>
        <end position="306"/>
    </location>
</feature>
<dbReference type="PANTHER" id="PTHR43190">
    <property type="entry name" value="N-ACETYL-D-GLUCOSAMINE KINASE"/>
    <property type="match status" value="1"/>
</dbReference>
<evidence type="ECO:0000313" key="3">
    <source>
        <dbReference type="Proteomes" id="UP000193834"/>
    </source>
</evidence>
<dbReference type="SUPFAM" id="SSF53067">
    <property type="entry name" value="Actin-like ATPase domain"/>
    <property type="match status" value="2"/>
</dbReference>
<reference evidence="2 3" key="1">
    <citation type="submission" date="2017-04" db="EMBL/GenBank/DDBJ databases">
        <authorList>
            <person name="Afonso C.L."/>
            <person name="Miller P.J."/>
            <person name="Scott M.A."/>
            <person name="Spackman E."/>
            <person name="Goraichik I."/>
            <person name="Dimitrov K.M."/>
            <person name="Suarez D.L."/>
            <person name="Swayne D.E."/>
        </authorList>
    </citation>
    <scope>NUCLEOTIDE SEQUENCE [LARGE SCALE GENOMIC DNA]</scope>
    <source>
        <strain evidence="2 3">11</strain>
    </source>
</reference>
<dbReference type="Gene3D" id="3.30.420.40">
    <property type="match status" value="2"/>
</dbReference>
<evidence type="ECO:0000259" key="1">
    <source>
        <dbReference type="Pfam" id="PF01869"/>
    </source>
</evidence>
<accession>A0A1X7LW51</accession>
<protein>
    <submittedName>
        <fullName evidence="2">Glucosamine kinase</fullName>
    </submittedName>
</protein>
<gene>
    <name evidence="2" type="ORF">SAMN06295960_4444</name>
</gene>
<dbReference type="EMBL" id="FXAZ01000008">
    <property type="protein sequence ID" value="SMG57502.1"/>
    <property type="molecule type" value="Genomic_DNA"/>
</dbReference>
<dbReference type="InterPro" id="IPR002731">
    <property type="entry name" value="ATPase_BadF"/>
</dbReference>
<dbReference type="PANTHER" id="PTHR43190:SF3">
    <property type="entry name" value="N-ACETYL-D-GLUCOSAMINE KINASE"/>
    <property type="match status" value="1"/>
</dbReference>
<dbReference type="InterPro" id="IPR052519">
    <property type="entry name" value="Euk-type_GlcNAc_Kinase"/>
</dbReference>
<keyword evidence="2" id="KW-0418">Kinase</keyword>
<keyword evidence="3" id="KW-1185">Reference proteome</keyword>
<keyword evidence="2" id="KW-0808">Transferase</keyword>
<dbReference type="GO" id="GO:0016301">
    <property type="term" value="F:kinase activity"/>
    <property type="evidence" value="ECO:0007669"/>
    <property type="project" value="UniProtKB-KW"/>
</dbReference>
<sequence>MIVLNHEKAIVIGIEGGGTKTRALAVKLDGSIAGTAESGCCNPNKDQHASEHVQQAIREALHAAQAAPEDVAAICAGLAGLEAEEDLRWAEQFTSLAGISCLKQLVNDAYVAHAGAFCGEPGIMAISGTGSVVFGINEQGRMLRNQDYQHYAGAARHLAYECVHRLLAGYDAEEDQGLLREVFAYWKVNTLEELYERGSKGFVEGVHEQMRGFGQMGPIVTRAAAEGSPVAIDVCNGLVHALEVGIRLIGAGFRAEQVPVAFMGSVIQDRFMTERLTNGLQQGLGHKQYTVVQPRLLPAAGAALLALKLCESPIRDDVLQRLEQYDERA</sequence>
<dbReference type="AlphaFoldDB" id="A0A1X7LW51"/>
<dbReference type="InterPro" id="IPR043129">
    <property type="entry name" value="ATPase_NBD"/>
</dbReference>
<dbReference type="Pfam" id="PF01869">
    <property type="entry name" value="BcrAD_BadFG"/>
    <property type="match status" value="1"/>
</dbReference>
<evidence type="ECO:0000313" key="2">
    <source>
        <dbReference type="EMBL" id="SMG57502.1"/>
    </source>
</evidence>
<dbReference type="STRING" id="1852522.SAMN06295960_4444"/>